<proteinExistence type="predicted"/>
<organism evidence="2 3">
    <name type="scientific">Eumeta variegata</name>
    <name type="common">Bagworm moth</name>
    <name type="synonym">Eumeta japonica</name>
    <dbReference type="NCBI Taxonomy" id="151549"/>
    <lineage>
        <taxon>Eukaryota</taxon>
        <taxon>Metazoa</taxon>
        <taxon>Ecdysozoa</taxon>
        <taxon>Arthropoda</taxon>
        <taxon>Hexapoda</taxon>
        <taxon>Insecta</taxon>
        <taxon>Pterygota</taxon>
        <taxon>Neoptera</taxon>
        <taxon>Endopterygota</taxon>
        <taxon>Lepidoptera</taxon>
        <taxon>Glossata</taxon>
        <taxon>Ditrysia</taxon>
        <taxon>Tineoidea</taxon>
        <taxon>Psychidae</taxon>
        <taxon>Oiketicinae</taxon>
        <taxon>Eumeta</taxon>
    </lineage>
</organism>
<accession>A0A4C1U421</accession>
<evidence type="ECO:0000313" key="2">
    <source>
        <dbReference type="EMBL" id="GBP20980.1"/>
    </source>
</evidence>
<feature type="region of interest" description="Disordered" evidence="1">
    <location>
        <begin position="60"/>
        <end position="89"/>
    </location>
</feature>
<sequence>MSSNLDQRSKYQSRLEADELHYTFYLLLPISSHNWLVISNTQLRNIRQYLKLSLRSEIRRVRRERTTSHHHQRRHVPEPARGSRPRRAQ</sequence>
<dbReference type="EMBL" id="BGZK01000124">
    <property type="protein sequence ID" value="GBP20980.1"/>
    <property type="molecule type" value="Genomic_DNA"/>
</dbReference>
<comment type="caution">
    <text evidence="2">The sequence shown here is derived from an EMBL/GenBank/DDBJ whole genome shotgun (WGS) entry which is preliminary data.</text>
</comment>
<dbReference type="AlphaFoldDB" id="A0A4C1U421"/>
<protein>
    <submittedName>
        <fullName evidence="2">Uncharacterized protein</fullName>
    </submittedName>
</protein>
<evidence type="ECO:0000256" key="1">
    <source>
        <dbReference type="SAM" id="MobiDB-lite"/>
    </source>
</evidence>
<reference evidence="2 3" key="1">
    <citation type="journal article" date="2019" name="Commun. Biol.">
        <title>The bagworm genome reveals a unique fibroin gene that provides high tensile strength.</title>
        <authorList>
            <person name="Kono N."/>
            <person name="Nakamura H."/>
            <person name="Ohtoshi R."/>
            <person name="Tomita M."/>
            <person name="Numata K."/>
            <person name="Arakawa K."/>
        </authorList>
    </citation>
    <scope>NUCLEOTIDE SEQUENCE [LARGE SCALE GENOMIC DNA]</scope>
</reference>
<keyword evidence="3" id="KW-1185">Reference proteome</keyword>
<evidence type="ECO:0000313" key="3">
    <source>
        <dbReference type="Proteomes" id="UP000299102"/>
    </source>
</evidence>
<gene>
    <name evidence="2" type="ORF">EVAR_9551_1</name>
</gene>
<name>A0A4C1U421_EUMVA</name>
<dbReference type="Proteomes" id="UP000299102">
    <property type="component" value="Unassembled WGS sequence"/>
</dbReference>